<dbReference type="OrthoDB" id="5491608at2"/>
<keyword evidence="3" id="KW-1185">Reference proteome</keyword>
<dbReference type="Proteomes" id="UP000199004">
    <property type="component" value="Unassembled WGS sequence"/>
</dbReference>
<name>A0A1H0CVH2_9ACTN</name>
<evidence type="ECO:0000313" key="3">
    <source>
        <dbReference type="Proteomes" id="UP000199004"/>
    </source>
</evidence>
<dbReference type="AlphaFoldDB" id="A0A1H0CVH2"/>
<dbReference type="InterPro" id="IPR010791">
    <property type="entry name" value="AttH_dom"/>
</dbReference>
<dbReference type="STRING" id="1005944.SAMN05192576_2540"/>
<gene>
    <name evidence="2" type="ORF">SAMN05192576_2540</name>
</gene>
<organism evidence="2 3">
    <name type="scientific">Nocardioides szechwanensis</name>
    <dbReference type="NCBI Taxonomy" id="1005944"/>
    <lineage>
        <taxon>Bacteria</taxon>
        <taxon>Bacillati</taxon>
        <taxon>Actinomycetota</taxon>
        <taxon>Actinomycetes</taxon>
        <taxon>Propionibacteriales</taxon>
        <taxon>Nocardioidaceae</taxon>
        <taxon>Nocardioides</taxon>
    </lineage>
</organism>
<dbReference type="RefSeq" id="WP_091025134.1">
    <property type="nucleotide sequence ID" value="NZ_BKAE01000006.1"/>
</dbReference>
<dbReference type="SUPFAM" id="SSF159245">
    <property type="entry name" value="AttH-like"/>
    <property type="match status" value="1"/>
</dbReference>
<dbReference type="EMBL" id="FNIC01000003">
    <property type="protein sequence ID" value="SDN61796.1"/>
    <property type="molecule type" value="Genomic_DNA"/>
</dbReference>
<dbReference type="InterPro" id="IPR023374">
    <property type="entry name" value="AttH-like_dom_sf"/>
</dbReference>
<protein>
    <submittedName>
        <fullName evidence="2">Hydroxyneurosporene synthase (CrtC)</fullName>
    </submittedName>
</protein>
<dbReference type="Pfam" id="PF07143">
    <property type="entry name" value="CrtC"/>
    <property type="match status" value="1"/>
</dbReference>
<proteinExistence type="predicted"/>
<dbReference type="Gene3D" id="2.40.370.10">
    <property type="entry name" value="AttH-like domain"/>
    <property type="match status" value="1"/>
</dbReference>
<sequence length="354" mass="40155">MPTKTDIVEAWNGPGRQDGTLTVVTEQDNALHHSDSKWAFEHWYFDARLDSGHTVVAFLQKRRPEEPPGSKPIVELLVYYPDGTRRQVTQHHPKSDFSASSERCDVRIGASHASSDYSGDLPVHHVYAAEEDLVFDLTFTNETPSWMPGGGQTDFNETDYFGWVVPGPRCAVTGTVTLDGETREVAGRGYHDHNWGVGNMPRIIDRWHWGRLYTDELSLLFATVKTQKRFDFHESRPLMLARGRDVVLSTGEVTLTEGPMLYSDVAHREYPQWIRLTVDGVVDLRLDVQQVIHAHDLLDDVPIARSRLIKPILNRIVGRPGYFRFDSTFELTVTLDGVTRTETGRTLHELVALH</sequence>
<feature type="domain" description="AttH" evidence="1">
    <location>
        <begin position="97"/>
        <end position="196"/>
    </location>
</feature>
<evidence type="ECO:0000259" key="1">
    <source>
        <dbReference type="Pfam" id="PF07143"/>
    </source>
</evidence>
<accession>A0A1H0CVH2</accession>
<reference evidence="2 3" key="1">
    <citation type="submission" date="2016-10" db="EMBL/GenBank/DDBJ databases">
        <authorList>
            <person name="de Groot N.N."/>
        </authorList>
    </citation>
    <scope>NUCLEOTIDE SEQUENCE [LARGE SCALE GENOMIC DNA]</scope>
    <source>
        <strain evidence="2 3">CGMCC 1.11147</strain>
    </source>
</reference>
<evidence type="ECO:0000313" key="2">
    <source>
        <dbReference type="EMBL" id="SDN61796.1"/>
    </source>
</evidence>